<dbReference type="OrthoDB" id="6433549at2759"/>
<evidence type="ECO:0000259" key="1">
    <source>
        <dbReference type="Pfam" id="PF13843"/>
    </source>
</evidence>
<accession>A0A8X6Q3P2</accession>
<keyword evidence="3" id="KW-1185">Reference proteome</keyword>
<name>A0A8X6Q3P2_NEPPI</name>
<reference evidence="2" key="1">
    <citation type="submission" date="2020-08" db="EMBL/GenBank/DDBJ databases">
        <title>Multicomponent nature underlies the extraordinary mechanical properties of spider dragline silk.</title>
        <authorList>
            <person name="Kono N."/>
            <person name="Nakamura H."/>
            <person name="Mori M."/>
            <person name="Yoshida Y."/>
            <person name="Ohtoshi R."/>
            <person name="Malay A.D."/>
            <person name="Moran D.A.P."/>
            <person name="Tomita M."/>
            <person name="Numata K."/>
            <person name="Arakawa K."/>
        </authorList>
    </citation>
    <scope>NUCLEOTIDE SEQUENCE</scope>
</reference>
<dbReference type="AlphaFoldDB" id="A0A8X6Q3P2"/>
<dbReference type="PANTHER" id="PTHR46599:SF6">
    <property type="entry name" value="DUAL SPECIFICITY PHOSPHATASE 26"/>
    <property type="match status" value="1"/>
</dbReference>
<dbReference type="PANTHER" id="PTHR46599">
    <property type="entry name" value="PIGGYBAC TRANSPOSABLE ELEMENT-DERIVED PROTEIN 4"/>
    <property type="match status" value="1"/>
</dbReference>
<sequence length="99" mass="11604">MSLKRFKFLFSNLRIDSPNEREKRKKSDPAILIPEVMNSFISNSQNACNLDTCIDEMLVGFRGKCYFYMYMPQKPVKHGLKVMCLTDARNNYSYNANVY</sequence>
<dbReference type="InterPro" id="IPR029526">
    <property type="entry name" value="PGBD"/>
</dbReference>
<evidence type="ECO:0000313" key="2">
    <source>
        <dbReference type="EMBL" id="GFU03935.1"/>
    </source>
</evidence>
<feature type="domain" description="PiggyBac transposable element-derived protein" evidence="1">
    <location>
        <begin position="1"/>
        <end position="99"/>
    </location>
</feature>
<proteinExistence type="predicted"/>
<protein>
    <submittedName>
        <fullName evidence="2">PiggyBac transposable element-derived protein 4</fullName>
    </submittedName>
</protein>
<dbReference type="Pfam" id="PF13843">
    <property type="entry name" value="DDE_Tnp_1_7"/>
    <property type="match status" value="1"/>
</dbReference>
<gene>
    <name evidence="2" type="primary">PGBD4_9</name>
    <name evidence="2" type="ORF">NPIL_398391</name>
</gene>
<dbReference type="Proteomes" id="UP000887013">
    <property type="component" value="Unassembled WGS sequence"/>
</dbReference>
<comment type="caution">
    <text evidence="2">The sequence shown here is derived from an EMBL/GenBank/DDBJ whole genome shotgun (WGS) entry which is preliminary data.</text>
</comment>
<organism evidence="2 3">
    <name type="scientific">Nephila pilipes</name>
    <name type="common">Giant wood spider</name>
    <name type="synonym">Nephila maculata</name>
    <dbReference type="NCBI Taxonomy" id="299642"/>
    <lineage>
        <taxon>Eukaryota</taxon>
        <taxon>Metazoa</taxon>
        <taxon>Ecdysozoa</taxon>
        <taxon>Arthropoda</taxon>
        <taxon>Chelicerata</taxon>
        <taxon>Arachnida</taxon>
        <taxon>Araneae</taxon>
        <taxon>Araneomorphae</taxon>
        <taxon>Entelegynae</taxon>
        <taxon>Araneoidea</taxon>
        <taxon>Nephilidae</taxon>
        <taxon>Nephila</taxon>
    </lineage>
</organism>
<dbReference type="EMBL" id="BMAW01123577">
    <property type="protein sequence ID" value="GFU03935.1"/>
    <property type="molecule type" value="Genomic_DNA"/>
</dbReference>
<evidence type="ECO:0000313" key="3">
    <source>
        <dbReference type="Proteomes" id="UP000887013"/>
    </source>
</evidence>